<comment type="caution">
    <text evidence="3">The sequence shown here is derived from an EMBL/GenBank/DDBJ whole genome shotgun (WGS) entry which is preliminary data.</text>
</comment>
<dbReference type="Pfam" id="PF21636">
    <property type="entry name" value="PPP1R21_C"/>
    <property type="match status" value="1"/>
</dbReference>
<reference evidence="3" key="1">
    <citation type="submission" date="2022-10" db="EMBL/GenBank/DDBJ databases">
        <title>Adaptive evolution leads to modifications in subtelomeric GC content in a zoonotic Cryptosporidium species.</title>
        <authorList>
            <person name="Li J."/>
            <person name="Feng Y."/>
            <person name="Xiao L."/>
        </authorList>
    </citation>
    <scope>NUCLEOTIDE SEQUENCE</scope>
    <source>
        <strain evidence="3">25894</strain>
    </source>
</reference>
<sequence>MEINKLYLSNNSQGFLEENKRILSRLFKIVSCLKKQIAKTNSLINFAIYLGKEPELINTHTCWTDSFHFVFLELFKSAKDHFDQRCVEIEDKRIFVNFLKKLMIEDIAFQDKDIFLNESFVSPHIKLVEMETLRKNMHANLSLKIKNNIEAISAYLKDASRVFETLFLSDCSTIPFFNTISKDFRDSLCSSTLEISKLLEEKKDCIWELISSLYYHPSIVCHTPTSFNDLQIIIREAKGKLESSQPNDDSPELDLLNKKIEQLEETRNEQVKTINNLMSQLNTINEHQDRSNALGINPVPSSEVISDYSISESGIQPEIKKPRSGGVSQRYSHEIFESQLREANETLEHTVTRLQLRIDDLNDDIKVTRQSYDEQISLLSQHICSLSDKLAMADASTLSSFNQEIICYSCENWSTLDMVLNKTKGACQKCKTKLLRPK</sequence>
<dbReference type="Proteomes" id="UP001071777">
    <property type="component" value="Unassembled WGS sequence"/>
</dbReference>
<accession>A0ABQ8PBU7</accession>
<name>A0ABQ8PBU7_9CRYT</name>
<evidence type="ECO:0000259" key="2">
    <source>
        <dbReference type="Pfam" id="PF21636"/>
    </source>
</evidence>
<feature type="coiled-coil region" evidence="1">
    <location>
        <begin position="344"/>
        <end position="371"/>
    </location>
</feature>
<keyword evidence="4" id="KW-1185">Reference proteome</keyword>
<gene>
    <name evidence="3" type="ORF">OJ252_84</name>
</gene>
<keyword evidence="1" id="KW-0175">Coiled coil</keyword>
<dbReference type="EMBL" id="JAPCXB010000001">
    <property type="protein sequence ID" value="KAJ1615442.1"/>
    <property type="molecule type" value="Genomic_DNA"/>
</dbReference>
<evidence type="ECO:0000313" key="3">
    <source>
        <dbReference type="EMBL" id="KAJ1615442.1"/>
    </source>
</evidence>
<proteinExistence type="predicted"/>
<feature type="domain" description="Protein phosphatase 1 regulatory subunit 21 C-terminal" evidence="2">
    <location>
        <begin position="343"/>
        <end position="391"/>
    </location>
</feature>
<protein>
    <submittedName>
        <fullName evidence="3">Coiled coil-containing protein</fullName>
    </submittedName>
</protein>
<evidence type="ECO:0000313" key="4">
    <source>
        <dbReference type="Proteomes" id="UP001071777"/>
    </source>
</evidence>
<organism evidence="3 4">
    <name type="scientific">Cryptosporidium canis</name>
    <dbReference type="NCBI Taxonomy" id="195482"/>
    <lineage>
        <taxon>Eukaryota</taxon>
        <taxon>Sar</taxon>
        <taxon>Alveolata</taxon>
        <taxon>Apicomplexa</taxon>
        <taxon>Conoidasida</taxon>
        <taxon>Coccidia</taxon>
        <taxon>Eucoccidiorida</taxon>
        <taxon>Eimeriorina</taxon>
        <taxon>Cryptosporidiidae</taxon>
        <taxon>Cryptosporidium</taxon>
    </lineage>
</organism>
<feature type="coiled-coil region" evidence="1">
    <location>
        <begin position="253"/>
        <end position="280"/>
    </location>
</feature>
<dbReference type="InterPro" id="IPR049372">
    <property type="entry name" value="PPP1R21_C"/>
</dbReference>
<evidence type="ECO:0000256" key="1">
    <source>
        <dbReference type="SAM" id="Coils"/>
    </source>
</evidence>